<gene>
    <name evidence="1" type="ORF">NBRC116591_32710</name>
</gene>
<accession>A0ABQ0ACU8</accession>
<dbReference type="EMBL" id="BAABWN010000012">
    <property type="protein sequence ID" value="GAA6169460.1"/>
    <property type="molecule type" value="Genomic_DNA"/>
</dbReference>
<protein>
    <submittedName>
        <fullName evidence="1">Phenol 2-monooxygenase</fullName>
    </submittedName>
</protein>
<evidence type="ECO:0000313" key="1">
    <source>
        <dbReference type="EMBL" id="GAA6169460.1"/>
    </source>
</evidence>
<keyword evidence="2" id="KW-1185">Reference proteome</keyword>
<sequence>MTQAFPTTNSDELTQPFDKLIKYVRVRSDPDAKFVEFDFAIGDPNLYVELIMPRIVFDFFCEKNSVTFMTEEQAEAVDEAMKKWRYGEQTLMSKNYENKNL</sequence>
<proteinExistence type="predicted"/>
<dbReference type="Pfam" id="PF06099">
    <property type="entry name" value="Phenol_hyd_sub"/>
    <property type="match status" value="1"/>
</dbReference>
<organism evidence="1 2">
    <name type="scientific">Sessilibacter corallicola</name>
    <dbReference type="NCBI Taxonomy" id="2904075"/>
    <lineage>
        <taxon>Bacteria</taxon>
        <taxon>Pseudomonadati</taxon>
        <taxon>Pseudomonadota</taxon>
        <taxon>Gammaproteobacteria</taxon>
        <taxon>Cellvibrionales</taxon>
        <taxon>Cellvibrionaceae</taxon>
        <taxon>Sessilibacter</taxon>
    </lineage>
</organism>
<dbReference type="Proteomes" id="UP001465153">
    <property type="component" value="Unassembled WGS sequence"/>
</dbReference>
<name>A0ABQ0ACU8_9GAMM</name>
<comment type="caution">
    <text evidence="1">The sequence shown here is derived from an EMBL/GenBank/DDBJ whole genome shotgun (WGS) entry which is preliminary data.</text>
</comment>
<evidence type="ECO:0000313" key="2">
    <source>
        <dbReference type="Proteomes" id="UP001465153"/>
    </source>
</evidence>
<reference evidence="1 2" key="1">
    <citation type="submission" date="2024-04" db="EMBL/GenBank/DDBJ databases">
        <title>Draft genome sequence of Sessilibacter corallicola NBRC 116591.</title>
        <authorList>
            <person name="Miyakawa T."/>
            <person name="Kusuya Y."/>
            <person name="Miura T."/>
        </authorList>
    </citation>
    <scope>NUCLEOTIDE SEQUENCE [LARGE SCALE GENOMIC DNA]</scope>
    <source>
        <strain evidence="1 2">KU-00831-HH</strain>
    </source>
</reference>
<dbReference type="InterPro" id="IPR010353">
    <property type="entry name" value="DmpK"/>
</dbReference>